<feature type="domain" description="Amidohydrolase 3" evidence="1">
    <location>
        <begin position="55"/>
        <end position="544"/>
    </location>
</feature>
<keyword evidence="2" id="KW-0378">Hydrolase</keyword>
<sequence>MSSDHSYLDIAFRNGNVITVNANDDEAQAVGIKGNKIAFVGSNEALHELLDLHTKVYDLDGRTLMPGINDSHFHPILNGMLGTELDSAILDTTPKHCSSLAEMLELIRQTAKIKKPGQWISMMGYEPLLFPEGRHPTLEELDAAAPNNPVHCMHGGGHICMYNSKALEYLGVYSPSDAVKYPADEVEVCAGKLTGMVRGHTHFWLWGQVDYTEEQQKRAAMKSHKQLLEAGITSVGDMGECGKSSYHIMQKLCRDGEFKVRVYMALHSIFGKSYSLADNQHWLDLGFMTGLGDEHFRVGPCKFMIDGGSGGPSCATREPYSHDPSMVRERGWERDETARYIKTINDAECQVTAHAIGDLAIEFMVEGYEKVFAENPEKVRHLRHRIEHCTIVDQDLIDRMARMNICPSVNAGLVAMLGENFTKFYGQRNRYLGALKSMLKAGIKCSLHSDAPSGPVGLKCIDGCVNRYDKIKNVQCDRTQAVTVLEAIRCATLNGAYGSFEEKIKGSIEVGKLADMIVLSDNILKIDPMNIADLNVDLTMIDGIVEYERRKEG</sequence>
<dbReference type="CDD" id="cd01300">
    <property type="entry name" value="YtcJ_like"/>
    <property type="match status" value="1"/>
</dbReference>
<keyword evidence="3" id="KW-1185">Reference proteome</keyword>
<proteinExistence type="predicted"/>
<dbReference type="Pfam" id="PF07969">
    <property type="entry name" value="Amidohydro_3"/>
    <property type="match status" value="1"/>
</dbReference>
<evidence type="ECO:0000313" key="2">
    <source>
        <dbReference type="EMBL" id="MST55406.1"/>
    </source>
</evidence>
<dbReference type="Proteomes" id="UP000473699">
    <property type="component" value="Unassembled WGS sequence"/>
</dbReference>
<accession>A0A6L5YAS3</accession>
<dbReference type="AlphaFoldDB" id="A0A6L5YAS3"/>
<gene>
    <name evidence="2" type="ORF">FYJ74_05080</name>
</gene>
<dbReference type="SUPFAM" id="SSF51338">
    <property type="entry name" value="Composite domain of metallo-dependent hydrolases"/>
    <property type="match status" value="1"/>
</dbReference>
<evidence type="ECO:0000259" key="1">
    <source>
        <dbReference type="Pfam" id="PF07969"/>
    </source>
</evidence>
<dbReference type="InterPro" id="IPR032466">
    <property type="entry name" value="Metal_Hydrolase"/>
</dbReference>
<dbReference type="RefSeq" id="WP_154528504.1">
    <property type="nucleotide sequence ID" value="NZ_VUNH01000004.1"/>
</dbReference>
<comment type="caution">
    <text evidence="2">The sequence shown here is derived from an EMBL/GenBank/DDBJ whole genome shotgun (WGS) entry which is preliminary data.</text>
</comment>
<dbReference type="Gene3D" id="3.10.310.70">
    <property type="match status" value="1"/>
</dbReference>
<dbReference type="Gene3D" id="2.30.40.10">
    <property type="entry name" value="Urease, subunit C, domain 1"/>
    <property type="match status" value="1"/>
</dbReference>
<dbReference type="InterPro" id="IPR013108">
    <property type="entry name" value="Amidohydro_3"/>
</dbReference>
<dbReference type="InterPro" id="IPR011059">
    <property type="entry name" value="Metal-dep_hydrolase_composite"/>
</dbReference>
<evidence type="ECO:0000313" key="3">
    <source>
        <dbReference type="Proteomes" id="UP000473699"/>
    </source>
</evidence>
<name>A0A6L5YAS3_9BACT</name>
<dbReference type="SUPFAM" id="SSF51556">
    <property type="entry name" value="Metallo-dependent hydrolases"/>
    <property type="match status" value="1"/>
</dbReference>
<dbReference type="GO" id="GO:0016810">
    <property type="term" value="F:hydrolase activity, acting on carbon-nitrogen (but not peptide) bonds"/>
    <property type="evidence" value="ECO:0007669"/>
    <property type="project" value="InterPro"/>
</dbReference>
<protein>
    <submittedName>
        <fullName evidence="2">Amidohydrolase</fullName>
    </submittedName>
</protein>
<reference evidence="2 3" key="1">
    <citation type="submission" date="2019-08" db="EMBL/GenBank/DDBJ databases">
        <title>In-depth cultivation of the pig gut microbiome towards novel bacterial diversity and tailored functional studies.</title>
        <authorList>
            <person name="Wylensek D."/>
            <person name="Hitch T.C.A."/>
            <person name="Clavel T."/>
        </authorList>
    </citation>
    <scope>NUCLEOTIDE SEQUENCE [LARGE SCALE GENOMIC DNA]</scope>
    <source>
        <strain evidence="2 3">SM-530-WT-4B</strain>
    </source>
</reference>
<dbReference type="PANTHER" id="PTHR22642">
    <property type="entry name" value="IMIDAZOLONEPROPIONASE"/>
    <property type="match status" value="1"/>
</dbReference>
<dbReference type="EMBL" id="VUNH01000004">
    <property type="protein sequence ID" value="MST55406.1"/>
    <property type="molecule type" value="Genomic_DNA"/>
</dbReference>
<dbReference type="InterPro" id="IPR033932">
    <property type="entry name" value="YtcJ-like"/>
</dbReference>
<organism evidence="2 3">
    <name type="scientific">Pyramidobacter porci</name>
    <dbReference type="NCBI Taxonomy" id="2605789"/>
    <lineage>
        <taxon>Bacteria</taxon>
        <taxon>Thermotogati</taxon>
        <taxon>Synergistota</taxon>
        <taxon>Synergistia</taxon>
        <taxon>Synergistales</taxon>
        <taxon>Dethiosulfovibrionaceae</taxon>
        <taxon>Pyramidobacter</taxon>
    </lineage>
</organism>
<dbReference type="PANTHER" id="PTHR22642:SF2">
    <property type="entry name" value="PROTEIN LONG AFTER FAR-RED 3"/>
    <property type="match status" value="1"/>
</dbReference>
<dbReference type="Gene3D" id="3.20.20.140">
    <property type="entry name" value="Metal-dependent hydrolases"/>
    <property type="match status" value="1"/>
</dbReference>